<proteinExistence type="predicted"/>
<feature type="transmembrane region" description="Helical" evidence="1">
    <location>
        <begin position="137"/>
        <end position="155"/>
    </location>
</feature>
<evidence type="ECO:0000313" key="3">
    <source>
        <dbReference type="Proteomes" id="UP000198680"/>
    </source>
</evidence>
<gene>
    <name evidence="2" type="ORF">SAMN05660642_04908</name>
</gene>
<keyword evidence="1" id="KW-0472">Membrane</keyword>
<keyword evidence="3" id="KW-1185">Reference proteome</keyword>
<feature type="transmembrane region" description="Helical" evidence="1">
    <location>
        <begin position="208"/>
        <end position="227"/>
    </location>
</feature>
<keyword evidence="1" id="KW-0812">Transmembrane</keyword>
<evidence type="ECO:0000256" key="1">
    <source>
        <dbReference type="SAM" id="Phobius"/>
    </source>
</evidence>
<evidence type="ECO:0000313" key="2">
    <source>
        <dbReference type="EMBL" id="SDN47457.1"/>
    </source>
</evidence>
<organism evidence="2 3">
    <name type="scientific">Geodermatophilus siccatus</name>
    <dbReference type="NCBI Taxonomy" id="1137991"/>
    <lineage>
        <taxon>Bacteria</taxon>
        <taxon>Bacillati</taxon>
        <taxon>Actinomycetota</taxon>
        <taxon>Actinomycetes</taxon>
        <taxon>Geodermatophilales</taxon>
        <taxon>Geodermatophilaceae</taxon>
        <taxon>Geodermatophilus</taxon>
    </lineage>
</organism>
<accession>A0A1H0BP73</accession>
<reference evidence="3" key="1">
    <citation type="submission" date="2016-10" db="EMBL/GenBank/DDBJ databases">
        <authorList>
            <person name="Varghese N."/>
            <person name="Submissions S."/>
        </authorList>
    </citation>
    <scope>NUCLEOTIDE SEQUENCE [LARGE SCALE GENOMIC DNA]</scope>
    <source>
        <strain evidence="3">DSM 45419</strain>
    </source>
</reference>
<name>A0A1H0BP73_9ACTN</name>
<feature type="transmembrane region" description="Helical" evidence="1">
    <location>
        <begin position="28"/>
        <end position="46"/>
    </location>
</feature>
<sequence>MPTKRVAGARRTGAAQPPTGPARLLPTLLHLPLVGTVFFAVCYGVLRPAYDYFYEPFGLTTDEMGLSEISIVGHTAGYAAALLVLLTSAVVIGWLGFRLGRGVALAVQGARWMKRVVSRINNFVDAHLKRHPVRTGIVLVLTLLLLGAFAAYSIFSNLQRLQTNTIGSGNAGEAITLTIALAFGGFFLGYFSVDVLDLTRLTNGARTLLYSLEYAAAAAVLIATATWSVDFWGASQRAGLDLVAGRDPGSDSYVLSYLSINRSPAQILPTGDSDPLRLCDGKKVPYLLGNGGGSNFVLIFAAGDSKAGGSVIRVPQDLYTVASGLSDAAPCVMPGDASGVPLSETSTP</sequence>
<keyword evidence="1" id="KW-1133">Transmembrane helix</keyword>
<dbReference type="EMBL" id="FNHE01000024">
    <property type="protein sequence ID" value="SDN47457.1"/>
    <property type="molecule type" value="Genomic_DNA"/>
</dbReference>
<feature type="transmembrane region" description="Helical" evidence="1">
    <location>
        <begin position="175"/>
        <end position="196"/>
    </location>
</feature>
<protein>
    <submittedName>
        <fullName evidence="2">Uncharacterized protein</fullName>
    </submittedName>
</protein>
<feature type="transmembrane region" description="Helical" evidence="1">
    <location>
        <begin position="76"/>
        <end position="97"/>
    </location>
</feature>
<dbReference type="AlphaFoldDB" id="A0A1H0BP73"/>
<dbReference type="Proteomes" id="UP000198680">
    <property type="component" value="Unassembled WGS sequence"/>
</dbReference>
<dbReference type="STRING" id="1137991.SAMN05660642_04908"/>